<dbReference type="FunFam" id="3.40.50.300:FF:000527">
    <property type="entry name" value="Tyrosine-protein kinase etk"/>
    <property type="match status" value="1"/>
</dbReference>
<dbReference type="InterPro" id="IPR032807">
    <property type="entry name" value="GNVR"/>
</dbReference>
<dbReference type="GO" id="GO:0005524">
    <property type="term" value="F:ATP binding"/>
    <property type="evidence" value="ECO:0007669"/>
    <property type="project" value="UniProtKB-KW"/>
</dbReference>
<evidence type="ECO:0000259" key="17">
    <source>
        <dbReference type="Pfam" id="PF13614"/>
    </source>
</evidence>
<evidence type="ECO:0000256" key="14">
    <source>
        <dbReference type="SAM" id="Coils"/>
    </source>
</evidence>
<evidence type="ECO:0000256" key="12">
    <source>
        <dbReference type="ARBA" id="ARBA00023137"/>
    </source>
</evidence>
<dbReference type="GO" id="GO:0005886">
    <property type="term" value="C:plasma membrane"/>
    <property type="evidence" value="ECO:0007669"/>
    <property type="project" value="UniProtKB-SubCell"/>
</dbReference>
<keyword evidence="14" id="KW-0175">Coiled coil</keyword>
<dbReference type="SUPFAM" id="SSF52540">
    <property type="entry name" value="P-loop containing nucleoside triphosphate hydrolases"/>
    <property type="match status" value="1"/>
</dbReference>
<keyword evidence="11 15" id="KW-0472">Membrane</keyword>
<gene>
    <name evidence="19" type="ORF">CAP51_12260</name>
</gene>
<evidence type="ECO:0000256" key="2">
    <source>
        <dbReference type="ARBA" id="ARBA00008883"/>
    </source>
</evidence>
<dbReference type="RefSeq" id="WP_087621052.1">
    <property type="nucleotide sequence ID" value="NZ_NEXX01000004.1"/>
</dbReference>
<keyword evidence="12" id="KW-0829">Tyrosine-protein kinase</keyword>
<feature type="domain" description="AAA" evidence="17">
    <location>
        <begin position="548"/>
        <end position="696"/>
    </location>
</feature>
<proteinExistence type="inferred from homology"/>
<dbReference type="Proteomes" id="UP000196536">
    <property type="component" value="Unassembled WGS sequence"/>
</dbReference>
<feature type="domain" description="Polysaccharide chain length determinant N-terminal" evidence="16">
    <location>
        <begin position="10"/>
        <end position="106"/>
    </location>
</feature>
<comment type="catalytic activity">
    <reaction evidence="13">
        <text>L-tyrosyl-[protein] + ATP = O-phospho-L-tyrosyl-[protein] + ADP + H(+)</text>
        <dbReference type="Rhea" id="RHEA:10596"/>
        <dbReference type="Rhea" id="RHEA-COMP:10136"/>
        <dbReference type="Rhea" id="RHEA-COMP:20101"/>
        <dbReference type="ChEBI" id="CHEBI:15378"/>
        <dbReference type="ChEBI" id="CHEBI:30616"/>
        <dbReference type="ChEBI" id="CHEBI:46858"/>
        <dbReference type="ChEBI" id="CHEBI:61978"/>
        <dbReference type="ChEBI" id="CHEBI:456216"/>
    </reaction>
</comment>
<evidence type="ECO:0000256" key="11">
    <source>
        <dbReference type="ARBA" id="ARBA00023136"/>
    </source>
</evidence>
<comment type="caution">
    <text evidence="19">The sequence shown here is derived from an EMBL/GenBank/DDBJ whole genome shotgun (WGS) entry which is preliminary data.</text>
</comment>
<evidence type="ECO:0000259" key="18">
    <source>
        <dbReference type="Pfam" id="PF13807"/>
    </source>
</evidence>
<organism evidence="19 20">
    <name type="scientific">Acinetobacter populi</name>
    <dbReference type="NCBI Taxonomy" id="1582270"/>
    <lineage>
        <taxon>Bacteria</taxon>
        <taxon>Pseudomonadati</taxon>
        <taxon>Pseudomonadota</taxon>
        <taxon>Gammaproteobacteria</taxon>
        <taxon>Moraxellales</taxon>
        <taxon>Moraxellaceae</taxon>
        <taxon>Acinetobacter</taxon>
    </lineage>
</organism>
<dbReference type="InterPro" id="IPR027417">
    <property type="entry name" value="P-loop_NTPase"/>
</dbReference>
<keyword evidence="7" id="KW-0547">Nucleotide-binding</keyword>
<keyword evidence="10 15" id="KW-1133">Transmembrane helix</keyword>
<dbReference type="InterPro" id="IPR003856">
    <property type="entry name" value="LPS_length_determ_N"/>
</dbReference>
<dbReference type="OrthoDB" id="9775724at2"/>
<accession>A0A1Z9YWW7</accession>
<keyword evidence="4" id="KW-0997">Cell inner membrane</keyword>
<comment type="subcellular location">
    <subcellularLocation>
        <location evidence="1">Cell inner membrane</location>
        <topology evidence="1">Multi-pass membrane protein</topology>
    </subcellularLocation>
</comment>
<keyword evidence="6 15" id="KW-0812">Transmembrane</keyword>
<evidence type="ECO:0000313" key="20">
    <source>
        <dbReference type="Proteomes" id="UP000196536"/>
    </source>
</evidence>
<evidence type="ECO:0000256" key="13">
    <source>
        <dbReference type="ARBA" id="ARBA00053015"/>
    </source>
</evidence>
<reference evidence="19 20" key="1">
    <citation type="submission" date="2017-05" db="EMBL/GenBank/DDBJ databases">
        <title>Acinetobacter populi ANC 5415 (= PBJ7), whole genome shotgun sequencing project.</title>
        <authorList>
            <person name="Nemec A."/>
            <person name="Radolfova-Krizova L."/>
        </authorList>
    </citation>
    <scope>NUCLEOTIDE SEQUENCE [LARGE SCALE GENOMIC DNA]</scope>
    <source>
        <strain evidence="19 20">PBJ7</strain>
    </source>
</reference>
<name>A0A1Z9YWW7_9GAMM</name>
<evidence type="ECO:0000256" key="3">
    <source>
        <dbReference type="ARBA" id="ARBA00022475"/>
    </source>
</evidence>
<dbReference type="NCBIfam" id="TIGR01007">
    <property type="entry name" value="eps_fam"/>
    <property type="match status" value="1"/>
</dbReference>
<dbReference type="AlphaFoldDB" id="A0A1Z9YWW7"/>
<evidence type="ECO:0000256" key="9">
    <source>
        <dbReference type="ARBA" id="ARBA00022840"/>
    </source>
</evidence>
<dbReference type="Gene3D" id="3.40.50.300">
    <property type="entry name" value="P-loop containing nucleotide triphosphate hydrolases"/>
    <property type="match status" value="1"/>
</dbReference>
<evidence type="ECO:0000313" key="19">
    <source>
        <dbReference type="EMBL" id="OUY06697.1"/>
    </source>
</evidence>
<feature type="coiled-coil region" evidence="14">
    <location>
        <begin position="269"/>
        <end position="303"/>
    </location>
</feature>
<keyword evidence="20" id="KW-1185">Reference proteome</keyword>
<evidence type="ECO:0000259" key="16">
    <source>
        <dbReference type="Pfam" id="PF02706"/>
    </source>
</evidence>
<dbReference type="Pfam" id="PF13614">
    <property type="entry name" value="AAA_31"/>
    <property type="match status" value="1"/>
</dbReference>
<dbReference type="CDD" id="cd05387">
    <property type="entry name" value="BY-kinase"/>
    <property type="match status" value="1"/>
</dbReference>
<dbReference type="Pfam" id="PF02706">
    <property type="entry name" value="Wzz"/>
    <property type="match status" value="1"/>
</dbReference>
<keyword evidence="5" id="KW-0808">Transferase</keyword>
<dbReference type="EMBL" id="NEXX01000004">
    <property type="protein sequence ID" value="OUY06697.1"/>
    <property type="molecule type" value="Genomic_DNA"/>
</dbReference>
<evidence type="ECO:0000256" key="6">
    <source>
        <dbReference type="ARBA" id="ARBA00022692"/>
    </source>
</evidence>
<dbReference type="InterPro" id="IPR025669">
    <property type="entry name" value="AAA_dom"/>
</dbReference>
<comment type="similarity">
    <text evidence="2">Belongs to the etk/wzc family.</text>
</comment>
<evidence type="ECO:0000256" key="4">
    <source>
        <dbReference type="ARBA" id="ARBA00022519"/>
    </source>
</evidence>
<evidence type="ECO:0000256" key="15">
    <source>
        <dbReference type="SAM" id="Phobius"/>
    </source>
</evidence>
<dbReference type="PANTHER" id="PTHR32309:SF32">
    <property type="entry name" value="TYROSINE-PROTEIN KINASE ETK-RELATED"/>
    <property type="match status" value="1"/>
</dbReference>
<feature type="domain" description="Tyrosine-protein kinase G-rich" evidence="18">
    <location>
        <begin position="382"/>
        <end position="461"/>
    </location>
</feature>
<keyword evidence="3" id="KW-1003">Cell membrane</keyword>
<protein>
    <submittedName>
        <fullName evidence="19">Tyrosine protein kinase</fullName>
    </submittedName>
</protein>
<dbReference type="PANTHER" id="PTHR32309">
    <property type="entry name" value="TYROSINE-PROTEIN KINASE"/>
    <property type="match status" value="1"/>
</dbReference>
<dbReference type="InterPro" id="IPR050445">
    <property type="entry name" value="Bact_polysacc_biosynth/exp"/>
</dbReference>
<feature type="transmembrane region" description="Helical" evidence="15">
    <location>
        <begin position="17"/>
        <end position="43"/>
    </location>
</feature>
<dbReference type="GO" id="GO:0042802">
    <property type="term" value="F:identical protein binding"/>
    <property type="evidence" value="ECO:0007669"/>
    <property type="project" value="UniProtKB-ARBA"/>
</dbReference>
<dbReference type="InterPro" id="IPR005702">
    <property type="entry name" value="Wzc-like_C"/>
</dbReference>
<keyword evidence="8 19" id="KW-0418">Kinase</keyword>
<evidence type="ECO:0000256" key="7">
    <source>
        <dbReference type="ARBA" id="ARBA00022741"/>
    </source>
</evidence>
<keyword evidence="9" id="KW-0067">ATP-binding</keyword>
<evidence type="ECO:0000256" key="1">
    <source>
        <dbReference type="ARBA" id="ARBA00004429"/>
    </source>
</evidence>
<sequence length="731" mass="82403">MTQNSQAPDDTIDLKELLFYLIAQWKIITLCIILSLICALLYLRVASDVYSVDALVQVEEGKSAASAALLGQLGDLSNNLGGKSEAQAEIEILSSRMILGRVIKDLNLDIQIKDNQDTLLSRLITPEESVLQYNPNGVTYQNNQSSFLIKSLNVPESYQDKKLILKFLDSNQFTISYKDAILLKGNLNQKNTLSSSRGKWIVEIHSQKIPQHDFTITKQALPTAVNSISNAYSATERGKMTGVISLNYQGEDRTHITQVLNNILTVYHRQNIERKSLESEQTLEFLNKKLPELKQQLTQAEIVFNDFRQKNQTVDVTAESELFLKQNIALETVKLELQQKQAEMAARYTPDHPLMAEINSQLKTVNDKIAELKQSINRLPELQRRYMQLYRDVEVQTELYTELLKSYQQLQVSKAGEIGSVRIIDTAVKPVKPIKPRKLIILVLSIFVGGFIGILIALMRNLLRTGVKDATQIEKEMDLPVYATVPRSPIQESRISVLRKKKTLPILAVKHGDDIAIESLRSIRTAIHFALENAKNNIIMISGPAPELGKSFIATNLATIFAQNGKRTLLIDADLRRGYIHKYFNTDAYPGIVEYLTDDATLEQITYHSSVVGNLSFISRGKSPKNPSELLSSQKFKDFLEQLSTQYDYIIIDTPPVLAVTDSIIISHYVGINLLLARFGKTNIKELELTVNRFEHAGSKVNGIIFNDVQRSSGSSYNYNYAYAYKSHKDD</sequence>
<feature type="transmembrane region" description="Helical" evidence="15">
    <location>
        <begin position="439"/>
        <end position="459"/>
    </location>
</feature>
<dbReference type="Pfam" id="PF13807">
    <property type="entry name" value="GNVR"/>
    <property type="match status" value="1"/>
</dbReference>
<evidence type="ECO:0000256" key="8">
    <source>
        <dbReference type="ARBA" id="ARBA00022777"/>
    </source>
</evidence>
<dbReference type="GO" id="GO:0004713">
    <property type="term" value="F:protein tyrosine kinase activity"/>
    <property type="evidence" value="ECO:0007669"/>
    <property type="project" value="UniProtKB-KW"/>
</dbReference>
<evidence type="ECO:0000256" key="5">
    <source>
        <dbReference type="ARBA" id="ARBA00022679"/>
    </source>
</evidence>
<evidence type="ECO:0000256" key="10">
    <source>
        <dbReference type="ARBA" id="ARBA00022989"/>
    </source>
</evidence>